<evidence type="ECO:0000256" key="6">
    <source>
        <dbReference type="SAM" id="Phobius"/>
    </source>
</evidence>
<organism evidence="7 8">
    <name type="scientific">Candidatus Vesicomyosocius endoextente</name>
    <dbReference type="NCBI Taxonomy" id="2738853"/>
    <lineage>
        <taxon>Bacteria</taxon>
        <taxon>Pseudomonadati</taxon>
        <taxon>Pseudomonadota</taxon>
        <taxon>Gammaproteobacteria</taxon>
        <taxon>Candidatus Pseudothioglobaceae</taxon>
        <taxon>Candidatus Vesicomyidisocius</taxon>
    </lineage>
</organism>
<comment type="subcellular location">
    <subcellularLocation>
        <location evidence="1">Membrane</location>
        <topology evidence="1">Multi-pass membrane protein</topology>
    </subcellularLocation>
</comment>
<keyword evidence="3 6" id="KW-0812">Transmembrane</keyword>
<comment type="caution">
    <text evidence="7">The sequence shown here is derived from an EMBL/GenBank/DDBJ whole genome shotgun (WGS) entry which is preliminary data.</text>
</comment>
<keyword evidence="5 6" id="KW-0472">Membrane</keyword>
<dbReference type="Pfam" id="PF04241">
    <property type="entry name" value="DUF423"/>
    <property type="match status" value="1"/>
</dbReference>
<evidence type="ECO:0000313" key="8">
    <source>
        <dbReference type="Proteomes" id="UP000525329"/>
    </source>
</evidence>
<dbReference type="PANTHER" id="PTHR43461">
    <property type="entry name" value="TRANSMEMBRANE PROTEIN 256"/>
    <property type="match status" value="1"/>
</dbReference>
<dbReference type="EMBL" id="JACCHU010000001">
    <property type="protein sequence ID" value="NYT52163.1"/>
    <property type="molecule type" value="Genomic_DNA"/>
</dbReference>
<protein>
    <submittedName>
        <fullName evidence="7">DUF423 domain-containing protein</fullName>
    </submittedName>
</protein>
<evidence type="ECO:0000256" key="3">
    <source>
        <dbReference type="ARBA" id="ARBA00022692"/>
    </source>
</evidence>
<feature type="transmembrane region" description="Helical" evidence="6">
    <location>
        <begin position="94"/>
        <end position="119"/>
    </location>
</feature>
<dbReference type="InterPro" id="IPR006696">
    <property type="entry name" value="DUF423"/>
</dbReference>
<proteinExistence type="inferred from homology"/>
<evidence type="ECO:0000256" key="5">
    <source>
        <dbReference type="ARBA" id="ARBA00023136"/>
    </source>
</evidence>
<dbReference type="GO" id="GO:0005886">
    <property type="term" value="C:plasma membrane"/>
    <property type="evidence" value="ECO:0007669"/>
    <property type="project" value="TreeGrafter"/>
</dbReference>
<comment type="similarity">
    <text evidence="2">Belongs to the UPF0382 family.</text>
</comment>
<name>A0A853G5L3_9GAMM</name>
<dbReference type="AlphaFoldDB" id="A0A853G5L3"/>
<feature type="transmembrane region" description="Helical" evidence="6">
    <location>
        <begin position="46"/>
        <end position="64"/>
    </location>
</feature>
<keyword evidence="4 6" id="KW-1133">Transmembrane helix</keyword>
<feature type="transmembrane region" description="Helical" evidence="6">
    <location>
        <begin position="71"/>
        <end position="88"/>
    </location>
</feature>
<dbReference type="PANTHER" id="PTHR43461:SF1">
    <property type="entry name" value="TRANSMEMBRANE PROTEIN 256"/>
    <property type="match status" value="1"/>
</dbReference>
<dbReference type="Proteomes" id="UP000525329">
    <property type="component" value="Unassembled WGS sequence"/>
</dbReference>
<evidence type="ECO:0000256" key="1">
    <source>
        <dbReference type="ARBA" id="ARBA00004141"/>
    </source>
</evidence>
<sequence length="125" mass="14215">MSFFWIFIALSGTIAVVMDAMSVHIFKHILPIEDIMRIQTAITYQMYHTLMIAILVVQSQGILFKSINQSIWLFIAGIVLFSGSLYLYTLTKLYSLVFVTPVGGILLILGWLSITRFAFNFSKIK</sequence>
<evidence type="ECO:0000256" key="2">
    <source>
        <dbReference type="ARBA" id="ARBA00009694"/>
    </source>
</evidence>
<reference evidence="7 8" key="1">
    <citation type="submission" date="2020-05" db="EMBL/GenBank/DDBJ databases">
        <title>Horizontal transmission and recombination maintain forever young bacterial symbiont genomes.</title>
        <authorList>
            <person name="Russell S.L."/>
            <person name="Pepper-Tunick E."/>
            <person name="Svedberg J."/>
            <person name="Byrne A."/>
            <person name="Ruelas Castillo J."/>
            <person name="Vollmers C."/>
            <person name="Beinart R.A."/>
            <person name="Corbett-Detig R."/>
        </authorList>
    </citation>
    <scope>NUCLEOTIDE SEQUENCE [LARGE SCALE GENOMIC DNA]</scope>
    <source>
        <strain evidence="7">Monterey_2004</strain>
    </source>
</reference>
<evidence type="ECO:0000313" key="7">
    <source>
        <dbReference type="EMBL" id="NYT52163.1"/>
    </source>
</evidence>
<accession>A0A853G5L3</accession>
<gene>
    <name evidence="7" type="ORF">H0A74_01055</name>
</gene>
<evidence type="ECO:0000256" key="4">
    <source>
        <dbReference type="ARBA" id="ARBA00022989"/>
    </source>
</evidence>